<dbReference type="Proteomes" id="UP001209878">
    <property type="component" value="Unassembled WGS sequence"/>
</dbReference>
<dbReference type="EMBL" id="JAODUO010004711">
    <property type="protein sequence ID" value="KAK2142901.1"/>
    <property type="molecule type" value="Genomic_DNA"/>
</dbReference>
<keyword evidence="3" id="KW-1185">Reference proteome</keyword>
<sequence length="387" mass="44187">MTRLRYEKLSQYFHCSVEGQEDPQDKVRKVRPMITRCEARFGACFQPGKNISIDEAMVKFDGRLGWKQYMPLKPAKWGMKLWCLCDAESGYCSAFSVYTGATAENGGLELGYRVVMGLMKKYLLSNRHVYADNYFTSVHLASDLLQADTYLCGTTRASRREFPNALAETHLFSGQSVKWTSYDGVTLTKWHDKRDVYIVSTADAGGEIVRQTRRNHQDVTLHVPTCVVSYNKSMGGVDHLDQMRSYYAVGRSGKRWWKYLFWALLDIGIINTCTLWKLCNRPLPSNERRFSLKTFKVLLIHEMGDPAIAARNAMAPPPMIRLTAQYTVEEHTVAGHPFVRFDVRKRACKLCQQEGRRRPSGRAIESSFGCSMCNVHLCKGCHVNYHA</sequence>
<proteinExistence type="predicted"/>
<dbReference type="Pfam" id="PF13843">
    <property type="entry name" value="DDE_Tnp_1_7"/>
    <property type="match status" value="1"/>
</dbReference>
<dbReference type="InterPro" id="IPR029526">
    <property type="entry name" value="PGBD"/>
</dbReference>
<name>A0AAD9MT58_RIDPI</name>
<protein>
    <recommendedName>
        <fullName evidence="1">PiggyBac transposable element-derived protein domain-containing protein</fullName>
    </recommendedName>
</protein>
<feature type="domain" description="PiggyBac transposable element-derived protein" evidence="1">
    <location>
        <begin position="1"/>
        <end position="271"/>
    </location>
</feature>
<accession>A0AAD9MT58</accession>
<gene>
    <name evidence="2" type="ORF">NP493_4722g00010</name>
</gene>
<evidence type="ECO:0000313" key="3">
    <source>
        <dbReference type="Proteomes" id="UP001209878"/>
    </source>
</evidence>
<reference evidence="2" key="1">
    <citation type="journal article" date="2023" name="Mol. Biol. Evol.">
        <title>Third-Generation Sequencing Reveals the Adaptive Role of the Epigenome in Three Deep-Sea Polychaetes.</title>
        <authorList>
            <person name="Perez M."/>
            <person name="Aroh O."/>
            <person name="Sun Y."/>
            <person name="Lan Y."/>
            <person name="Juniper S.K."/>
            <person name="Young C.R."/>
            <person name="Angers B."/>
            <person name="Qian P.Y."/>
        </authorList>
    </citation>
    <scope>NUCLEOTIDE SEQUENCE</scope>
    <source>
        <strain evidence="2">R07B-5</strain>
    </source>
</reference>
<organism evidence="2 3">
    <name type="scientific">Ridgeia piscesae</name>
    <name type="common">Tubeworm</name>
    <dbReference type="NCBI Taxonomy" id="27915"/>
    <lineage>
        <taxon>Eukaryota</taxon>
        <taxon>Metazoa</taxon>
        <taxon>Spiralia</taxon>
        <taxon>Lophotrochozoa</taxon>
        <taxon>Annelida</taxon>
        <taxon>Polychaeta</taxon>
        <taxon>Sedentaria</taxon>
        <taxon>Canalipalpata</taxon>
        <taxon>Sabellida</taxon>
        <taxon>Siboglinidae</taxon>
        <taxon>Ridgeia</taxon>
    </lineage>
</organism>
<dbReference type="PANTHER" id="PTHR46599:SF3">
    <property type="entry name" value="PIGGYBAC TRANSPOSABLE ELEMENT-DERIVED PROTEIN 4"/>
    <property type="match status" value="1"/>
</dbReference>
<dbReference type="AlphaFoldDB" id="A0AAD9MT58"/>
<evidence type="ECO:0000259" key="1">
    <source>
        <dbReference type="Pfam" id="PF13843"/>
    </source>
</evidence>
<evidence type="ECO:0000313" key="2">
    <source>
        <dbReference type="EMBL" id="KAK2142901.1"/>
    </source>
</evidence>
<comment type="caution">
    <text evidence="2">The sequence shown here is derived from an EMBL/GenBank/DDBJ whole genome shotgun (WGS) entry which is preliminary data.</text>
</comment>
<dbReference type="PANTHER" id="PTHR46599">
    <property type="entry name" value="PIGGYBAC TRANSPOSABLE ELEMENT-DERIVED PROTEIN 4"/>
    <property type="match status" value="1"/>
</dbReference>